<feature type="transmembrane region" description="Helical" evidence="1">
    <location>
        <begin position="41"/>
        <end position="58"/>
    </location>
</feature>
<keyword evidence="1" id="KW-1133">Transmembrane helix</keyword>
<evidence type="ECO:0000256" key="1">
    <source>
        <dbReference type="SAM" id="Phobius"/>
    </source>
</evidence>
<organism evidence="2 3">
    <name type="scientific">Dyadobacter endophyticus</name>
    <dbReference type="NCBI Taxonomy" id="1749036"/>
    <lineage>
        <taxon>Bacteria</taxon>
        <taxon>Pseudomonadati</taxon>
        <taxon>Bacteroidota</taxon>
        <taxon>Cytophagia</taxon>
        <taxon>Cytophagales</taxon>
        <taxon>Spirosomataceae</taxon>
        <taxon>Dyadobacter</taxon>
    </lineage>
</organism>
<accession>A0ABQ1Z3Q6</accession>
<proteinExistence type="predicted"/>
<gene>
    <name evidence="2" type="ORF">GCM10007423_50760</name>
</gene>
<comment type="caution">
    <text evidence="2">The sequence shown here is derived from an EMBL/GenBank/DDBJ whole genome shotgun (WGS) entry which is preliminary data.</text>
</comment>
<keyword evidence="3" id="KW-1185">Reference proteome</keyword>
<sequence length="151" mass="17667">MNDKMKISNYDAGAMQALLWVFTGLNAVSLVPFFIWDFNPNLLAIAMIEAAVFGFLHYRSRDFWSIWYENGNIHFKNLYKKQIVSIERFKKVETIGISRYEYGLFLDDNTVYAFALGGMEAWKLFFKMDREYYAKKVNAKLLALKNGRIDA</sequence>
<protein>
    <submittedName>
        <fullName evidence="2">Uncharacterized protein</fullName>
    </submittedName>
</protein>
<evidence type="ECO:0000313" key="2">
    <source>
        <dbReference type="EMBL" id="GGH49061.1"/>
    </source>
</evidence>
<keyword evidence="1" id="KW-0812">Transmembrane</keyword>
<dbReference type="EMBL" id="BMIA01000004">
    <property type="protein sequence ID" value="GGH49061.1"/>
    <property type="molecule type" value="Genomic_DNA"/>
</dbReference>
<reference evidence="3" key="1">
    <citation type="journal article" date="2019" name="Int. J. Syst. Evol. Microbiol.">
        <title>The Global Catalogue of Microorganisms (GCM) 10K type strain sequencing project: providing services to taxonomists for standard genome sequencing and annotation.</title>
        <authorList>
            <consortium name="The Broad Institute Genomics Platform"/>
            <consortium name="The Broad Institute Genome Sequencing Center for Infectious Disease"/>
            <person name="Wu L."/>
            <person name="Ma J."/>
        </authorList>
    </citation>
    <scope>NUCLEOTIDE SEQUENCE [LARGE SCALE GENOMIC DNA]</scope>
    <source>
        <strain evidence="3">CGMCC 1.15288</strain>
    </source>
</reference>
<evidence type="ECO:0000313" key="3">
    <source>
        <dbReference type="Proteomes" id="UP000600214"/>
    </source>
</evidence>
<dbReference type="RefSeq" id="WP_188937700.1">
    <property type="nucleotide sequence ID" value="NZ_BMIA01000004.1"/>
</dbReference>
<keyword evidence="1" id="KW-0472">Membrane</keyword>
<dbReference type="Proteomes" id="UP000600214">
    <property type="component" value="Unassembled WGS sequence"/>
</dbReference>
<name>A0ABQ1Z3Q6_9BACT</name>
<feature type="transmembrane region" description="Helical" evidence="1">
    <location>
        <begin position="12"/>
        <end position="35"/>
    </location>
</feature>